<keyword evidence="1" id="KW-1185">Reference proteome</keyword>
<dbReference type="Proteomes" id="UP000887540">
    <property type="component" value="Unplaced"/>
</dbReference>
<protein>
    <submittedName>
        <fullName evidence="2">Uncharacterized protein</fullName>
    </submittedName>
</protein>
<sequence length="94" mass="10569">MVYKENSTTGNFTFLNVYSTLVISVTTDVDNSSKIQNAGHLAITDDGQYILCSNRGILNSIVVFRLKDSVNGSNRQHEVYNKSSRHEFCSEDLF</sequence>
<organism evidence="1 2">
    <name type="scientific">Acrobeloides nanus</name>
    <dbReference type="NCBI Taxonomy" id="290746"/>
    <lineage>
        <taxon>Eukaryota</taxon>
        <taxon>Metazoa</taxon>
        <taxon>Ecdysozoa</taxon>
        <taxon>Nematoda</taxon>
        <taxon>Chromadorea</taxon>
        <taxon>Rhabditida</taxon>
        <taxon>Tylenchina</taxon>
        <taxon>Cephalobomorpha</taxon>
        <taxon>Cephaloboidea</taxon>
        <taxon>Cephalobidae</taxon>
        <taxon>Acrobeloides</taxon>
    </lineage>
</organism>
<reference evidence="2" key="1">
    <citation type="submission" date="2022-11" db="UniProtKB">
        <authorList>
            <consortium name="WormBaseParasite"/>
        </authorList>
    </citation>
    <scope>IDENTIFICATION</scope>
</reference>
<evidence type="ECO:0000313" key="2">
    <source>
        <dbReference type="WBParaSite" id="ACRNAN_scaffold7554.g21768.t1"/>
    </source>
</evidence>
<dbReference type="Pfam" id="PF10282">
    <property type="entry name" value="Lactonase"/>
    <property type="match status" value="1"/>
</dbReference>
<accession>A0A914EGA3</accession>
<dbReference type="Gene3D" id="2.130.10.10">
    <property type="entry name" value="YVTN repeat-like/Quinoprotein amine dehydrogenase"/>
    <property type="match status" value="1"/>
</dbReference>
<dbReference type="InterPro" id="IPR019405">
    <property type="entry name" value="Lactonase_7-beta_prop"/>
</dbReference>
<name>A0A914EGA3_9BILA</name>
<dbReference type="InterPro" id="IPR015943">
    <property type="entry name" value="WD40/YVTN_repeat-like_dom_sf"/>
</dbReference>
<evidence type="ECO:0000313" key="1">
    <source>
        <dbReference type="Proteomes" id="UP000887540"/>
    </source>
</evidence>
<dbReference type="AlphaFoldDB" id="A0A914EGA3"/>
<proteinExistence type="predicted"/>
<dbReference type="WBParaSite" id="ACRNAN_scaffold7554.g21768.t1">
    <property type="protein sequence ID" value="ACRNAN_scaffold7554.g21768.t1"/>
    <property type="gene ID" value="ACRNAN_scaffold7554.g21768"/>
</dbReference>